<sequence>MDKLDLSKIGQLEGEVLRREIRLLVEHLCDSENTMLNRSERERLIDEVLDETFGLGPLESLLKDPTISDILINGPKNVYVERRGKLEKTNVTFRDNEHLLQIIDRIISKVGRRVDETCPMVDARMPDGSRFNAIIPPLALDGPAVSIRRFGRNPLKLEDLLNLKALTPEMVMLLEGAIKARLNIIIAGGTGSGKTTLLNVLSSFIPNNERIVTIEDAAELQLQQEHVVRLETRPPNIEGKGAITATDLVRNALRMRPERIIIGECRGPEALDMLQAMNTGHEGSMTTLHANSPRDALARLETMIMMAGFELPLKAMRTQIASAVNLLIQANRLQGGVRRVTHITEVVGMEQDTIITQDIFRFEQDGVDEKGRAYGKFVATGVRPTFMPRLEARGIRLPPTIFRQRVMMEA</sequence>
<dbReference type="Proteomes" id="UP000215086">
    <property type="component" value="Chromosome"/>
</dbReference>
<dbReference type="InterPro" id="IPR001482">
    <property type="entry name" value="T2SS/T4SS_dom"/>
</dbReference>
<keyword evidence="3" id="KW-0378">Hydrolase</keyword>
<evidence type="ECO:0000313" key="4">
    <source>
        <dbReference type="Proteomes" id="UP000215086"/>
    </source>
</evidence>
<dbReference type="FunFam" id="3.40.50.300:FF:000521">
    <property type="entry name" value="Type II secretion system protein E"/>
    <property type="match status" value="1"/>
</dbReference>
<proteinExistence type="inferred from homology"/>
<dbReference type="PANTHER" id="PTHR30486">
    <property type="entry name" value="TWITCHING MOTILITY PROTEIN PILT"/>
    <property type="match status" value="1"/>
</dbReference>
<keyword evidence="4" id="KW-1185">Reference proteome</keyword>
<evidence type="ECO:0000259" key="2">
    <source>
        <dbReference type="Pfam" id="PF00437"/>
    </source>
</evidence>
<protein>
    <submittedName>
        <fullName evidence="3">Type II/IV secretion system ATP hydrolase TadA/VirB11/CpaF, TadA subfamily</fullName>
    </submittedName>
</protein>
<organism evidence="3 4">
    <name type="scientific">Thermogutta terrifontis</name>
    <dbReference type="NCBI Taxonomy" id="1331910"/>
    <lineage>
        <taxon>Bacteria</taxon>
        <taxon>Pseudomonadati</taxon>
        <taxon>Planctomycetota</taxon>
        <taxon>Planctomycetia</taxon>
        <taxon>Pirellulales</taxon>
        <taxon>Thermoguttaceae</taxon>
        <taxon>Thermogutta</taxon>
    </lineage>
</organism>
<dbReference type="GO" id="GO:0016887">
    <property type="term" value="F:ATP hydrolysis activity"/>
    <property type="evidence" value="ECO:0007669"/>
    <property type="project" value="InterPro"/>
</dbReference>
<comment type="similarity">
    <text evidence="1">Belongs to the GSP E family.</text>
</comment>
<name>A0A286RCD3_9BACT</name>
<feature type="domain" description="Bacterial type II secretion system protein E" evidence="2">
    <location>
        <begin position="54"/>
        <end position="333"/>
    </location>
</feature>
<dbReference type="InterPro" id="IPR027417">
    <property type="entry name" value="P-loop_NTPase"/>
</dbReference>
<gene>
    <name evidence="3" type="ORF">THTE_1022</name>
</gene>
<dbReference type="Pfam" id="PF00437">
    <property type="entry name" value="T2SSE"/>
    <property type="match status" value="1"/>
</dbReference>
<dbReference type="SUPFAM" id="SSF52540">
    <property type="entry name" value="P-loop containing nucleoside triphosphate hydrolases"/>
    <property type="match status" value="1"/>
</dbReference>
<dbReference type="CDD" id="cd01130">
    <property type="entry name" value="VirB11-like_ATPase"/>
    <property type="match status" value="1"/>
</dbReference>
<reference evidence="3 4" key="1">
    <citation type="journal article" name="Front. Microbiol.">
        <title>Sugar Metabolism of the First Thermophilic Planctomycete Thermogutta terrifontis: Comparative Genomic and Transcriptomic Approaches.</title>
        <authorList>
            <person name="Elcheninov A.G."/>
            <person name="Menzel P."/>
            <person name="Gudbergsdottir S.R."/>
            <person name="Slesarev A.I."/>
            <person name="Kadnikov V.V."/>
            <person name="Krogh A."/>
            <person name="Bonch-Osmolovskaya E.A."/>
            <person name="Peng X."/>
            <person name="Kublanov I.V."/>
        </authorList>
    </citation>
    <scope>NUCLEOTIDE SEQUENCE [LARGE SCALE GENOMIC DNA]</scope>
    <source>
        <strain evidence="3 4">R1</strain>
    </source>
</reference>
<evidence type="ECO:0000256" key="1">
    <source>
        <dbReference type="ARBA" id="ARBA00006611"/>
    </source>
</evidence>
<dbReference type="AlphaFoldDB" id="A0A286RCD3"/>
<evidence type="ECO:0000313" key="3">
    <source>
        <dbReference type="EMBL" id="ASV73624.1"/>
    </source>
</evidence>
<dbReference type="EMBL" id="CP018477">
    <property type="protein sequence ID" value="ASV73624.1"/>
    <property type="molecule type" value="Genomic_DNA"/>
</dbReference>
<dbReference type="PANTHER" id="PTHR30486:SF15">
    <property type="entry name" value="TYPE II_IV SECRETION SYSTEM ATPASE"/>
    <property type="match status" value="1"/>
</dbReference>
<dbReference type="Gene3D" id="3.30.450.380">
    <property type="match status" value="1"/>
</dbReference>
<dbReference type="KEGG" id="ttf:THTE_1022"/>
<dbReference type="InterPro" id="IPR050921">
    <property type="entry name" value="T4SS_GSP_E_ATPase"/>
</dbReference>
<accession>A0A286RCD3</accession>
<dbReference type="Gene3D" id="3.40.50.300">
    <property type="entry name" value="P-loop containing nucleotide triphosphate hydrolases"/>
    <property type="match status" value="1"/>
</dbReference>